<dbReference type="GO" id="GO:0003735">
    <property type="term" value="F:structural constituent of ribosome"/>
    <property type="evidence" value="ECO:0007669"/>
    <property type="project" value="InterPro"/>
</dbReference>
<gene>
    <name evidence="7" type="primary">rplR</name>
    <name evidence="8" type="ORF">A2973_02125</name>
</gene>
<dbReference type="PANTHER" id="PTHR12899">
    <property type="entry name" value="39S RIBOSOMAL PROTEIN L18, MITOCHONDRIAL"/>
    <property type="match status" value="1"/>
</dbReference>
<evidence type="ECO:0000256" key="1">
    <source>
        <dbReference type="ARBA" id="ARBA00007116"/>
    </source>
</evidence>
<dbReference type="GO" id="GO:0006412">
    <property type="term" value="P:translation"/>
    <property type="evidence" value="ECO:0007669"/>
    <property type="project" value="UniProtKB-UniRule"/>
</dbReference>
<keyword evidence="5 7" id="KW-0687">Ribonucleoprotein</keyword>
<comment type="subunit">
    <text evidence="7">Part of the 50S ribosomal subunit; part of the 5S rRNA/L5/L18/L25 subcomplex. Contacts the 5S and 23S rRNAs.</text>
</comment>
<keyword evidence="2 7" id="KW-0699">rRNA-binding</keyword>
<evidence type="ECO:0000256" key="2">
    <source>
        <dbReference type="ARBA" id="ARBA00022730"/>
    </source>
</evidence>
<accession>A0A1F6AXD7</accession>
<name>A0A1F6AXD7_9BACT</name>
<comment type="caution">
    <text evidence="8">The sequence shown here is derived from an EMBL/GenBank/DDBJ whole genome shotgun (WGS) entry which is preliminary data.</text>
</comment>
<dbReference type="InterPro" id="IPR004389">
    <property type="entry name" value="Ribosomal_uL18_bac-type"/>
</dbReference>
<evidence type="ECO:0000256" key="4">
    <source>
        <dbReference type="ARBA" id="ARBA00022980"/>
    </source>
</evidence>
<dbReference type="InterPro" id="IPR057268">
    <property type="entry name" value="Ribosomal_L18"/>
</dbReference>
<dbReference type="Proteomes" id="UP000176409">
    <property type="component" value="Unassembled WGS sequence"/>
</dbReference>
<evidence type="ECO:0000313" key="9">
    <source>
        <dbReference type="Proteomes" id="UP000176409"/>
    </source>
</evidence>
<dbReference type="PANTHER" id="PTHR12899:SF3">
    <property type="entry name" value="LARGE RIBOSOMAL SUBUNIT PROTEIN UL18M"/>
    <property type="match status" value="1"/>
</dbReference>
<protein>
    <recommendedName>
        <fullName evidence="6 7">Large ribosomal subunit protein uL18</fullName>
    </recommendedName>
</protein>
<keyword evidence="3 7" id="KW-0694">RNA-binding</keyword>
<organism evidence="8 9">
    <name type="scientific">Candidatus Gottesmanbacteria bacterium RIFCSPLOWO2_01_FULL_49_10</name>
    <dbReference type="NCBI Taxonomy" id="1798396"/>
    <lineage>
        <taxon>Bacteria</taxon>
        <taxon>Candidatus Gottesmaniibacteriota</taxon>
    </lineage>
</organism>
<dbReference type="EMBL" id="MFJZ01000047">
    <property type="protein sequence ID" value="OGG29355.1"/>
    <property type="molecule type" value="Genomic_DNA"/>
</dbReference>
<dbReference type="AlphaFoldDB" id="A0A1F6AXD7"/>
<dbReference type="STRING" id="1798396.A2973_02125"/>
<dbReference type="NCBIfam" id="TIGR00060">
    <property type="entry name" value="L18_bact"/>
    <property type="match status" value="1"/>
</dbReference>
<evidence type="ECO:0000313" key="8">
    <source>
        <dbReference type="EMBL" id="OGG29355.1"/>
    </source>
</evidence>
<comment type="function">
    <text evidence="7">This is one of the proteins that bind and probably mediate the attachment of the 5S RNA into the large ribosomal subunit, where it forms part of the central protuberance.</text>
</comment>
<evidence type="ECO:0000256" key="6">
    <source>
        <dbReference type="ARBA" id="ARBA00035197"/>
    </source>
</evidence>
<dbReference type="Pfam" id="PF00861">
    <property type="entry name" value="Ribosomal_L18p"/>
    <property type="match status" value="1"/>
</dbReference>
<sequence>MKTKKEMIKKRKARIRARLTGTSARPRLAVYRSNTMLLAQIIDDERGETIVSQRSTEGKNTVAAQKLGVRIAKAAKEKRISHVVFDRGGNRYHGVIKVLADAAREGGLQF</sequence>
<dbReference type="InterPro" id="IPR005484">
    <property type="entry name" value="Ribosomal_uL18_bac/plant/anim"/>
</dbReference>
<dbReference type="Gene3D" id="3.30.420.100">
    <property type="match status" value="1"/>
</dbReference>
<dbReference type="GO" id="GO:0008097">
    <property type="term" value="F:5S rRNA binding"/>
    <property type="evidence" value="ECO:0007669"/>
    <property type="project" value="TreeGrafter"/>
</dbReference>
<reference evidence="8 9" key="1">
    <citation type="journal article" date="2016" name="Nat. Commun.">
        <title>Thousands of microbial genomes shed light on interconnected biogeochemical processes in an aquifer system.</title>
        <authorList>
            <person name="Anantharaman K."/>
            <person name="Brown C.T."/>
            <person name="Hug L.A."/>
            <person name="Sharon I."/>
            <person name="Castelle C.J."/>
            <person name="Probst A.J."/>
            <person name="Thomas B.C."/>
            <person name="Singh A."/>
            <person name="Wilkins M.J."/>
            <person name="Karaoz U."/>
            <person name="Brodie E.L."/>
            <person name="Williams K.H."/>
            <person name="Hubbard S.S."/>
            <person name="Banfield J.F."/>
        </authorList>
    </citation>
    <scope>NUCLEOTIDE SEQUENCE [LARGE SCALE GENOMIC DNA]</scope>
</reference>
<evidence type="ECO:0000256" key="7">
    <source>
        <dbReference type="HAMAP-Rule" id="MF_01337"/>
    </source>
</evidence>
<evidence type="ECO:0000256" key="3">
    <source>
        <dbReference type="ARBA" id="ARBA00022884"/>
    </source>
</evidence>
<dbReference type="GO" id="GO:0005840">
    <property type="term" value="C:ribosome"/>
    <property type="evidence" value="ECO:0007669"/>
    <property type="project" value="UniProtKB-KW"/>
</dbReference>
<dbReference type="GO" id="GO:0005737">
    <property type="term" value="C:cytoplasm"/>
    <property type="evidence" value="ECO:0007669"/>
    <property type="project" value="UniProtKB-ARBA"/>
</dbReference>
<keyword evidence="4 7" id="KW-0689">Ribosomal protein</keyword>
<dbReference type="CDD" id="cd00432">
    <property type="entry name" value="Ribosomal_L18_L5e"/>
    <property type="match status" value="1"/>
</dbReference>
<dbReference type="HAMAP" id="MF_01337_B">
    <property type="entry name" value="Ribosomal_uL18_B"/>
    <property type="match status" value="1"/>
</dbReference>
<dbReference type="SUPFAM" id="SSF53137">
    <property type="entry name" value="Translational machinery components"/>
    <property type="match status" value="1"/>
</dbReference>
<dbReference type="GO" id="GO:1990904">
    <property type="term" value="C:ribonucleoprotein complex"/>
    <property type="evidence" value="ECO:0007669"/>
    <property type="project" value="UniProtKB-KW"/>
</dbReference>
<proteinExistence type="inferred from homology"/>
<comment type="similarity">
    <text evidence="1 7">Belongs to the universal ribosomal protein uL18 family.</text>
</comment>
<evidence type="ECO:0000256" key="5">
    <source>
        <dbReference type="ARBA" id="ARBA00023274"/>
    </source>
</evidence>